<dbReference type="InterPro" id="IPR011528">
    <property type="entry name" value="NERD"/>
</dbReference>
<name>A0ABU7ZA98_9MICO</name>
<dbReference type="RefSeq" id="WP_332902928.1">
    <property type="nucleotide sequence ID" value="NZ_JBAGLP010000118.1"/>
</dbReference>
<protein>
    <submittedName>
        <fullName evidence="3">NERD domain-containing protein</fullName>
    </submittedName>
</protein>
<evidence type="ECO:0000313" key="3">
    <source>
        <dbReference type="EMBL" id="MEG3616455.1"/>
    </source>
</evidence>
<feature type="domain" description="NERD" evidence="1">
    <location>
        <begin position="17"/>
        <end position="110"/>
    </location>
</feature>
<dbReference type="Gene3D" id="3.40.50.300">
    <property type="entry name" value="P-loop containing nucleotide triphosphate hydrolases"/>
    <property type="match status" value="2"/>
</dbReference>
<dbReference type="EMBL" id="JBAGLP010000118">
    <property type="protein sequence ID" value="MEG3616455.1"/>
    <property type="molecule type" value="Genomic_DNA"/>
</dbReference>
<proteinExistence type="predicted"/>
<feature type="domain" description="UvrD-like helicase C-terminal" evidence="2">
    <location>
        <begin position="489"/>
        <end position="528"/>
    </location>
</feature>
<dbReference type="InterPro" id="IPR027417">
    <property type="entry name" value="P-loop_NTPase"/>
</dbReference>
<organism evidence="3 4">
    <name type="scientific">Isoptericola haloaureus</name>
    <dbReference type="NCBI Taxonomy" id="1542902"/>
    <lineage>
        <taxon>Bacteria</taxon>
        <taxon>Bacillati</taxon>
        <taxon>Actinomycetota</taxon>
        <taxon>Actinomycetes</taxon>
        <taxon>Micrococcales</taxon>
        <taxon>Promicromonosporaceae</taxon>
        <taxon>Isoptericola</taxon>
    </lineage>
</organism>
<comment type="caution">
    <text evidence="3">The sequence shown here is derived from an EMBL/GenBank/DDBJ whole genome shotgun (WGS) entry which is preliminary data.</text>
</comment>
<evidence type="ECO:0000259" key="2">
    <source>
        <dbReference type="Pfam" id="PF13538"/>
    </source>
</evidence>
<dbReference type="InterPro" id="IPR027785">
    <property type="entry name" value="UvrD-like_helicase_C"/>
</dbReference>
<dbReference type="InterPro" id="IPR000212">
    <property type="entry name" value="DNA_helicase_UvrD/REP"/>
</dbReference>
<reference evidence="3" key="2">
    <citation type="submission" date="2024-02" db="EMBL/GenBank/DDBJ databases">
        <authorList>
            <person name="Prathaban M."/>
            <person name="Mythili R."/>
            <person name="Sharmila Devi N."/>
            <person name="Sobanaa M."/>
            <person name="Prathiviraj R."/>
            <person name="Selvin J."/>
        </authorList>
    </citation>
    <scope>NUCLEOTIDE SEQUENCE</scope>
    <source>
        <strain evidence="3">MP1014</strain>
    </source>
</reference>
<keyword evidence="4" id="KW-1185">Reference proteome</keyword>
<dbReference type="SUPFAM" id="SSF52540">
    <property type="entry name" value="P-loop containing nucleoside triphosphate hydrolases"/>
    <property type="match status" value="1"/>
</dbReference>
<evidence type="ECO:0000259" key="1">
    <source>
        <dbReference type="Pfam" id="PF08378"/>
    </source>
</evidence>
<dbReference type="PANTHER" id="PTHR11070">
    <property type="entry name" value="UVRD / RECB / PCRA DNA HELICASE FAMILY MEMBER"/>
    <property type="match status" value="1"/>
</dbReference>
<dbReference type="Proteomes" id="UP001310387">
    <property type="component" value="Unassembled WGS sequence"/>
</dbReference>
<dbReference type="Pfam" id="PF13538">
    <property type="entry name" value="UvrD_C_2"/>
    <property type="match status" value="1"/>
</dbReference>
<accession>A0ABU7ZA98</accession>
<dbReference type="Pfam" id="PF08378">
    <property type="entry name" value="NERD"/>
    <property type="match status" value="1"/>
</dbReference>
<evidence type="ECO:0000313" key="4">
    <source>
        <dbReference type="Proteomes" id="UP001310387"/>
    </source>
</evidence>
<sequence length="556" mass="61668">MPRTHPSTPDFPDDGGAERAVWEALRAELPDDVVVCHGVNLQEYDQEYEIDLLVAWPGVGIAVIEVKGGYIERSGGSWYQGSGDARHRIQPVRQVQSARHVLQALLRERGEPASSSRTAHLVAFPHRYVSGGWDSFDLPRDMVIGRDDLESPGGVAERVKHAIERHGQGYAPLDEDALDGLVACVAGGFPSQSEHLTRALEHETRLEQMTRDQVQILRALSQVRRMRVVGGAGSGKTYLALEQARRRTRAGERVALLCYSRGLGRYFQRITATWPRRDQPAYVGLFHELPVSWGAVGGRDDDPDYWERHLPTELGRLAALRGPDELFDAVVVDEAQDFGDLWWPSLLRCLRDADTGGVYVFLDDAQRVFPRDGQVPLELTPVTLDENLRSTKQIAQVFGALSDDVVKPRGLDGPPVRVVDVPAETAVEAADDAVEALLAEGWEPGSVALLATGRRHPEQVNEVELGGYAEYWDAFFAEQDVFYGHVLGFKGLERSVVVLAVNGVRDLERAREMLYTGLSRARTLLVVVGDREWIEEVGAEGVRRRLEKAEGWSPAV</sequence>
<gene>
    <name evidence="3" type="ORF">V5O49_15090</name>
</gene>
<reference evidence="3" key="1">
    <citation type="journal article" date="2024" name="Antonie Van Leeuwenhoek">
        <title>Isoptericola haloaureus sp. nov., a dimorphic actinobacterium isolated from mangrove sediments of southeast India, implicating biosaline agricultural significance through nitrogen fixation and salt tolerance genes.</title>
        <authorList>
            <person name="Prathaban M."/>
            <person name="Prathiviraj R."/>
            <person name="Ravichandran M."/>
            <person name="Natarajan S.D."/>
            <person name="Sobanaa M."/>
            <person name="Hari Krishna Kumar S."/>
            <person name="Chandrasekar V."/>
            <person name="Selvin J."/>
        </authorList>
    </citation>
    <scope>NUCLEOTIDE SEQUENCE</scope>
    <source>
        <strain evidence="3">MP1014</strain>
    </source>
</reference>